<keyword evidence="1" id="KW-1133">Transmembrane helix</keyword>
<dbReference type="Proteomes" id="UP000229340">
    <property type="component" value="Chromosome"/>
</dbReference>
<feature type="transmembrane region" description="Helical" evidence="1">
    <location>
        <begin position="98"/>
        <end position="122"/>
    </location>
</feature>
<dbReference type="Pfam" id="PF11067">
    <property type="entry name" value="DUF2868"/>
    <property type="match status" value="1"/>
</dbReference>
<dbReference type="STRING" id="34062.AXE82_02495"/>
<evidence type="ECO:0000256" key="1">
    <source>
        <dbReference type="SAM" id="Phobius"/>
    </source>
</evidence>
<evidence type="ECO:0000313" key="3">
    <source>
        <dbReference type="Proteomes" id="UP000229340"/>
    </source>
</evidence>
<feature type="transmembrane region" description="Helical" evidence="1">
    <location>
        <begin position="71"/>
        <end position="92"/>
    </location>
</feature>
<proteinExistence type="predicted"/>
<keyword evidence="1" id="KW-0472">Membrane</keyword>
<evidence type="ECO:0000313" key="2">
    <source>
        <dbReference type="EMBL" id="ATR78907.1"/>
    </source>
</evidence>
<reference evidence="3" key="1">
    <citation type="submission" date="2017-11" db="EMBL/GenBank/DDBJ databases">
        <title>Complete genome sequence of Moraxella osloensis NP7 isolated from human skin.</title>
        <authorList>
            <person name="Lee K."/>
            <person name="Lim J.Y."/>
            <person name="Hwang I."/>
        </authorList>
    </citation>
    <scope>NUCLEOTIDE SEQUENCE [LARGE SCALE GENOMIC DNA]</scope>
    <source>
        <strain evidence="3">NP7</strain>
    </source>
</reference>
<dbReference type="InterPro" id="IPR021296">
    <property type="entry name" value="DUF2868"/>
</dbReference>
<organism evidence="2 3">
    <name type="scientific">Faucicola osloensis</name>
    <name type="common">Moraxella osloensis</name>
    <dbReference type="NCBI Taxonomy" id="34062"/>
    <lineage>
        <taxon>Bacteria</taxon>
        <taxon>Pseudomonadati</taxon>
        <taxon>Pseudomonadota</taxon>
        <taxon>Gammaproteobacteria</taxon>
        <taxon>Moraxellales</taxon>
        <taxon>Moraxellaceae</taxon>
        <taxon>Faucicola</taxon>
    </lineage>
</organism>
<gene>
    <name evidence="2" type="ORF">NP7_06340</name>
</gene>
<dbReference type="RefSeq" id="WP_100270154.1">
    <property type="nucleotide sequence ID" value="NZ_CP024443.1"/>
</dbReference>
<sequence length="449" mass="50965">MYTSQDQLTELIRRLEEKNHIFAADPILITEKLQHESGEPLIKLRRRATRIDNDGKLAQLLTTIDTRLNGVIWGLTVLWFILGFVALFGLMQAQVVNFFYVLASLLGFNTIILLVWLGWMLFSPRNKPSFFGSFFTPAALVRGKDVVTQTAVELYQDQLNHVGTKWYVSRISHQFWLASLSGMLVSLVLLLLVKNYNFVWESTLLQDSNVVEVVKLMSWLPNWVGFPTPTAQDIITAQMNPETTPQMISFRWAMLLIGSLLMYGIVPRLLAWLCCLIMVRSSRMKLDIKQPYYQKIIDFWQRKVIDPDDSPAEQKPIAPTAQISLANKLAVLLEYPQANPQWYAKTVGMAAQNFGRIDDRDDLEKLIAYLQSNPVQVLVGISSLALPDRGTLRKLDNIASAAKGGMIVQLLDANQGYLPSPSEIETIKARQLQWETALAERQIALVREN</sequence>
<keyword evidence="1" id="KW-0812">Transmembrane</keyword>
<accession>A0A2D2LV51</accession>
<dbReference type="EMBL" id="CP024443">
    <property type="protein sequence ID" value="ATR78907.1"/>
    <property type="molecule type" value="Genomic_DNA"/>
</dbReference>
<dbReference type="AlphaFoldDB" id="A0A2D2LV51"/>
<feature type="transmembrane region" description="Helical" evidence="1">
    <location>
        <begin position="252"/>
        <end position="279"/>
    </location>
</feature>
<protein>
    <submittedName>
        <fullName evidence="2">DUF2868 domain-containing protein</fullName>
    </submittedName>
</protein>
<feature type="transmembrane region" description="Helical" evidence="1">
    <location>
        <begin position="175"/>
        <end position="193"/>
    </location>
</feature>
<name>A0A2D2LV51_FAUOS</name>